<gene>
    <name evidence="1" type="ORF">CJF43_03625</name>
</gene>
<protein>
    <submittedName>
        <fullName evidence="1">Uncharacterized protein</fullName>
    </submittedName>
</protein>
<reference evidence="1 2" key="1">
    <citation type="submission" date="2017-08" db="EMBL/GenBank/DDBJ databases">
        <title>Genomic and metabolic characterisation of spoilage-associated Pseudomonas species.</title>
        <authorList>
            <person name="Stanborough T."/>
            <person name="Fegan N."/>
            <person name="Powell S.M."/>
            <person name="Singh T."/>
            <person name="Tamplin M.L."/>
            <person name="Chandry P.S."/>
        </authorList>
    </citation>
    <scope>NUCLEOTIDE SEQUENCE [LARGE SCALE GENOMIC DNA]</scope>
    <source>
        <strain evidence="1 2">F1820</strain>
    </source>
</reference>
<evidence type="ECO:0000313" key="1">
    <source>
        <dbReference type="EMBL" id="OZY43268.1"/>
    </source>
</evidence>
<organism evidence="1 2">
    <name type="scientific">Pseudomonas fragi</name>
    <dbReference type="NCBI Taxonomy" id="296"/>
    <lineage>
        <taxon>Bacteria</taxon>
        <taxon>Pseudomonadati</taxon>
        <taxon>Pseudomonadota</taxon>
        <taxon>Gammaproteobacteria</taxon>
        <taxon>Pseudomonadales</taxon>
        <taxon>Pseudomonadaceae</taxon>
        <taxon>Pseudomonas</taxon>
    </lineage>
</organism>
<sequence>MMSIYLNAVVHDPKNMSAKEINIKVEEILEEFVSSRELKWAPVVELKSGIHYVVYTLAADLSGLVSIAGNRVVFLMAGSAAADDAWTAENEIRELMEKAFPGSAQA</sequence>
<accession>A0A266LYX8</accession>
<name>A0A266LYX8_PSEFR</name>
<dbReference type="Proteomes" id="UP000216113">
    <property type="component" value="Unassembled WGS sequence"/>
</dbReference>
<dbReference type="EMBL" id="NQKL01000002">
    <property type="protein sequence ID" value="OZY43268.1"/>
    <property type="molecule type" value="Genomic_DNA"/>
</dbReference>
<evidence type="ECO:0000313" key="2">
    <source>
        <dbReference type="Proteomes" id="UP000216113"/>
    </source>
</evidence>
<dbReference type="AlphaFoldDB" id="A0A266LYX8"/>
<comment type="caution">
    <text evidence="1">The sequence shown here is derived from an EMBL/GenBank/DDBJ whole genome shotgun (WGS) entry which is preliminary data.</text>
</comment>
<proteinExistence type="predicted"/>